<reference evidence="1" key="1">
    <citation type="submission" date="2024-09" db="EMBL/GenBank/DDBJ databases">
        <authorList>
            <person name="Liu J."/>
        </authorList>
    </citation>
    <scope>NUCLEOTIDE SEQUENCE</scope>
    <source>
        <strain evidence="1">NBU2967</strain>
    </source>
</reference>
<evidence type="ECO:0000313" key="2">
    <source>
        <dbReference type="Proteomes" id="UP001595191"/>
    </source>
</evidence>
<proteinExistence type="predicted"/>
<protein>
    <submittedName>
        <fullName evidence="1">Uncharacterized protein</fullName>
    </submittedName>
</protein>
<gene>
    <name evidence="1" type="ORF">ACEZ3G_04640</name>
</gene>
<organism evidence="1 2">
    <name type="scientific">Meishania litoralis</name>
    <dbReference type="NCBI Taxonomy" id="3434685"/>
    <lineage>
        <taxon>Bacteria</taxon>
        <taxon>Pseudomonadati</taxon>
        <taxon>Bacteroidota</taxon>
        <taxon>Flavobacteriia</taxon>
        <taxon>Flavobacteriales</taxon>
        <taxon>Flavobacteriaceae</taxon>
        <taxon>Meishania</taxon>
    </lineage>
</organism>
<dbReference type="EMBL" id="JBHFPV010000001">
    <property type="protein sequence ID" value="MFH6602753.1"/>
    <property type="molecule type" value="Genomic_DNA"/>
</dbReference>
<dbReference type="Proteomes" id="UP001595191">
    <property type="component" value="Unassembled WGS sequence"/>
</dbReference>
<sequence>MQTPVPFELLNPYFSQISKDYVYKARIKAFDKSFGGIFIVKKLGEDHHRIVFTTEMGNTIFDFEFIDEEFKINRILPEMDKKALKNILKSDFLALISAKPEIFEMFAKTENTIVAAEILSKKHYYWFTGEQLTKISRTAREKEKVTFSFSRINNNIAEEIRIIHQNVKLEIILTLL</sequence>
<name>A0ACC7LH44_9FLAO</name>
<comment type="caution">
    <text evidence="1">The sequence shown here is derived from an EMBL/GenBank/DDBJ whole genome shotgun (WGS) entry which is preliminary data.</text>
</comment>
<keyword evidence="2" id="KW-1185">Reference proteome</keyword>
<accession>A0ACC7LH44</accession>
<evidence type="ECO:0000313" key="1">
    <source>
        <dbReference type="EMBL" id="MFH6602753.1"/>
    </source>
</evidence>